<feature type="transmembrane region" description="Helical" evidence="6">
    <location>
        <begin position="119"/>
        <end position="143"/>
    </location>
</feature>
<feature type="transmembrane region" description="Helical" evidence="6">
    <location>
        <begin position="163"/>
        <end position="184"/>
    </location>
</feature>
<comment type="subcellular location">
    <subcellularLocation>
        <location evidence="1">Membrane</location>
        <topology evidence="1">Multi-pass membrane protein</topology>
    </subcellularLocation>
</comment>
<protein>
    <submittedName>
        <fullName evidence="7">Sulfate permease</fullName>
    </submittedName>
</protein>
<feature type="transmembrane region" description="Helical" evidence="6">
    <location>
        <begin position="204"/>
        <end position="222"/>
    </location>
</feature>
<evidence type="ECO:0000256" key="6">
    <source>
        <dbReference type="SAM" id="Phobius"/>
    </source>
</evidence>
<sequence length="353" mass="38144">MEWMAFFVSCIFAINIGASGAAATMGVAYGSGAIKKMHVALILCSVGIFLGAVIGGGEVIKTIGSGLIDQQLLTVQIVIIILASATLSLFFANILGIPLSTSEVTVGSVIGVGIAYQSVYFHQLLWIVALWIIVPVIAFIITVTIQKITQYFFVHKMKKFSKIFTILLIITGFFEAFSAGMNNIANAVGPLVGAGMLSEMEGKLLGGLFVALGAMMLGRKVVETNGKRITKFTKIEGLTISATGASLVILASLFGIPIPMTQITTSSILGIGFVQEGKRVFQKEVVQRLIKIWVVSPLVSLIISYSLIQAIVFSNWYSFFMVVIVFITTIVFLNLTNSILKQSKQIKLRRNEQ</sequence>
<dbReference type="Pfam" id="PF01384">
    <property type="entry name" value="PHO4"/>
    <property type="match status" value="1"/>
</dbReference>
<keyword evidence="5 6" id="KW-0472">Membrane</keyword>
<comment type="caution">
    <text evidence="7">The sequence shown here is derived from an EMBL/GenBank/DDBJ whole genome shotgun (WGS) entry which is preliminary data.</text>
</comment>
<feature type="transmembrane region" description="Helical" evidence="6">
    <location>
        <begin position="319"/>
        <end position="340"/>
    </location>
</feature>
<keyword evidence="8" id="KW-1185">Reference proteome</keyword>
<dbReference type="PANTHER" id="PTHR11101">
    <property type="entry name" value="PHOSPHATE TRANSPORTER"/>
    <property type="match status" value="1"/>
</dbReference>
<reference evidence="7 8" key="1">
    <citation type="submission" date="2023-07" db="EMBL/GenBank/DDBJ databases">
        <title>Genomic Encyclopedia of Type Strains, Phase IV (KMG-IV): sequencing the most valuable type-strain genomes for metagenomic binning, comparative biology and taxonomic classification.</title>
        <authorList>
            <person name="Goeker M."/>
        </authorList>
    </citation>
    <scope>NUCLEOTIDE SEQUENCE [LARGE SCALE GENOMIC DNA]</scope>
    <source>
        <strain evidence="7 8">DSM 19092</strain>
    </source>
</reference>
<accession>A0ABT9VLC9</accession>
<keyword evidence="2" id="KW-0813">Transport</keyword>
<dbReference type="EMBL" id="JAUSTR010000001">
    <property type="protein sequence ID" value="MDQ0161672.1"/>
    <property type="molecule type" value="Genomic_DNA"/>
</dbReference>
<evidence type="ECO:0000256" key="1">
    <source>
        <dbReference type="ARBA" id="ARBA00004141"/>
    </source>
</evidence>
<feature type="transmembrane region" description="Helical" evidence="6">
    <location>
        <begin position="289"/>
        <end position="313"/>
    </location>
</feature>
<keyword evidence="4 6" id="KW-1133">Transmembrane helix</keyword>
<dbReference type="Proteomes" id="UP001225646">
    <property type="component" value="Unassembled WGS sequence"/>
</dbReference>
<feature type="transmembrane region" description="Helical" evidence="6">
    <location>
        <begin position="72"/>
        <end position="99"/>
    </location>
</feature>
<dbReference type="RefSeq" id="WP_044895533.1">
    <property type="nucleotide sequence ID" value="NZ_JAUSTR010000001.1"/>
</dbReference>
<gene>
    <name evidence="7" type="ORF">J2S06_000742</name>
</gene>
<evidence type="ECO:0000313" key="8">
    <source>
        <dbReference type="Proteomes" id="UP001225646"/>
    </source>
</evidence>
<evidence type="ECO:0000256" key="2">
    <source>
        <dbReference type="ARBA" id="ARBA00022448"/>
    </source>
</evidence>
<keyword evidence="3 6" id="KW-0812">Transmembrane</keyword>
<feature type="transmembrane region" description="Helical" evidence="6">
    <location>
        <begin position="40"/>
        <end position="60"/>
    </location>
</feature>
<proteinExistence type="predicted"/>
<evidence type="ECO:0000313" key="7">
    <source>
        <dbReference type="EMBL" id="MDQ0161672.1"/>
    </source>
</evidence>
<evidence type="ECO:0000256" key="4">
    <source>
        <dbReference type="ARBA" id="ARBA00022989"/>
    </source>
</evidence>
<evidence type="ECO:0000256" key="5">
    <source>
        <dbReference type="ARBA" id="ARBA00023136"/>
    </source>
</evidence>
<organism evidence="7 8">
    <name type="scientific">Aeribacillus alveayuensis</name>
    <dbReference type="NCBI Taxonomy" id="279215"/>
    <lineage>
        <taxon>Bacteria</taxon>
        <taxon>Bacillati</taxon>
        <taxon>Bacillota</taxon>
        <taxon>Bacilli</taxon>
        <taxon>Bacillales</taxon>
        <taxon>Bacillaceae</taxon>
        <taxon>Aeribacillus</taxon>
    </lineage>
</organism>
<dbReference type="PANTHER" id="PTHR11101:SF80">
    <property type="entry name" value="PHOSPHATE TRANSPORTER"/>
    <property type="match status" value="1"/>
</dbReference>
<dbReference type="InterPro" id="IPR001204">
    <property type="entry name" value="Phos_transporter"/>
</dbReference>
<evidence type="ECO:0000256" key="3">
    <source>
        <dbReference type="ARBA" id="ARBA00022692"/>
    </source>
</evidence>
<name>A0ABT9VLC9_9BACI</name>